<dbReference type="EMBL" id="BAABEO010000017">
    <property type="protein sequence ID" value="GAA3686852.1"/>
    <property type="molecule type" value="Genomic_DNA"/>
</dbReference>
<comment type="caution">
    <text evidence="2">The sequence shown here is derived from an EMBL/GenBank/DDBJ whole genome shotgun (WGS) entry which is preliminary data.</text>
</comment>
<dbReference type="PROSITE" id="PS51502">
    <property type="entry name" value="S_R_A_B_BARREL"/>
    <property type="match status" value="1"/>
</dbReference>
<feature type="domain" description="Stress-response A/B barrel" evidence="1">
    <location>
        <begin position="2"/>
        <end position="94"/>
    </location>
</feature>
<dbReference type="InterPro" id="IPR013097">
    <property type="entry name" value="Dabb"/>
</dbReference>
<keyword evidence="3" id="KW-1185">Reference proteome</keyword>
<evidence type="ECO:0000313" key="3">
    <source>
        <dbReference type="Proteomes" id="UP001500752"/>
    </source>
</evidence>
<dbReference type="Proteomes" id="UP001500752">
    <property type="component" value="Unassembled WGS sequence"/>
</dbReference>
<evidence type="ECO:0000259" key="1">
    <source>
        <dbReference type="PROSITE" id="PS51502"/>
    </source>
</evidence>
<dbReference type="SUPFAM" id="SSF54909">
    <property type="entry name" value="Dimeric alpha+beta barrel"/>
    <property type="match status" value="1"/>
</dbReference>
<dbReference type="RefSeq" id="WP_345151200.1">
    <property type="nucleotide sequence ID" value="NZ_BAABEO010000017.1"/>
</dbReference>
<name>A0ABP7CFI1_9MICC</name>
<dbReference type="Pfam" id="PF07876">
    <property type="entry name" value="Dabb"/>
    <property type="match status" value="1"/>
</dbReference>
<gene>
    <name evidence="2" type="ORF">GCM10023081_25200</name>
</gene>
<dbReference type="InterPro" id="IPR011008">
    <property type="entry name" value="Dimeric_a/b-barrel"/>
</dbReference>
<evidence type="ECO:0000313" key="2">
    <source>
        <dbReference type="EMBL" id="GAA3686852.1"/>
    </source>
</evidence>
<sequence length="103" mass="11058">MIRHVVLFKFRPDFDPALKAEWEEGVRGLAGRVPGLLGLELAWDELGTPRSHDASLIADFESLEAVQAYAVHPLHLPLIGISGPNAESIASVDYTVAAPAQSA</sequence>
<dbReference type="Gene3D" id="3.30.70.100">
    <property type="match status" value="1"/>
</dbReference>
<accession>A0ABP7CFI1</accession>
<dbReference type="SMART" id="SM00886">
    <property type="entry name" value="Dabb"/>
    <property type="match status" value="1"/>
</dbReference>
<organism evidence="2 3">
    <name type="scientific">Arthrobacter ginkgonis</name>
    <dbReference type="NCBI Taxonomy" id="1630594"/>
    <lineage>
        <taxon>Bacteria</taxon>
        <taxon>Bacillati</taxon>
        <taxon>Actinomycetota</taxon>
        <taxon>Actinomycetes</taxon>
        <taxon>Micrococcales</taxon>
        <taxon>Micrococcaceae</taxon>
        <taxon>Arthrobacter</taxon>
    </lineage>
</organism>
<protein>
    <recommendedName>
        <fullName evidence="1">Stress-response A/B barrel domain-containing protein</fullName>
    </recommendedName>
</protein>
<reference evidence="3" key="1">
    <citation type="journal article" date="2019" name="Int. J. Syst. Evol. Microbiol.">
        <title>The Global Catalogue of Microorganisms (GCM) 10K type strain sequencing project: providing services to taxonomists for standard genome sequencing and annotation.</title>
        <authorList>
            <consortium name="The Broad Institute Genomics Platform"/>
            <consortium name="The Broad Institute Genome Sequencing Center for Infectious Disease"/>
            <person name="Wu L."/>
            <person name="Ma J."/>
        </authorList>
    </citation>
    <scope>NUCLEOTIDE SEQUENCE [LARGE SCALE GENOMIC DNA]</scope>
    <source>
        <strain evidence="3">JCM 30742</strain>
    </source>
</reference>
<proteinExistence type="predicted"/>